<dbReference type="AlphaFoldDB" id="M6W9E6"/>
<dbReference type="Proteomes" id="UP000012149">
    <property type="component" value="Unassembled WGS sequence"/>
</dbReference>
<organism evidence="1 2">
    <name type="scientific">Leptospira santarosai str. CBC1416</name>
    <dbReference type="NCBI Taxonomy" id="1193059"/>
    <lineage>
        <taxon>Bacteria</taxon>
        <taxon>Pseudomonadati</taxon>
        <taxon>Spirochaetota</taxon>
        <taxon>Spirochaetia</taxon>
        <taxon>Leptospirales</taxon>
        <taxon>Leptospiraceae</taxon>
        <taxon>Leptospira</taxon>
    </lineage>
</organism>
<dbReference type="EMBL" id="AKWE02000080">
    <property type="protein sequence ID" value="EMO58393.1"/>
    <property type="molecule type" value="Genomic_DNA"/>
</dbReference>
<accession>M6W9E6</accession>
<evidence type="ECO:0000313" key="2">
    <source>
        <dbReference type="Proteomes" id="UP000012149"/>
    </source>
</evidence>
<gene>
    <name evidence="1" type="ORF">LEP1GSC161_2733</name>
</gene>
<reference evidence="1 2" key="1">
    <citation type="submission" date="2013-01" db="EMBL/GenBank/DDBJ databases">
        <authorList>
            <person name="Harkins D.M."/>
            <person name="Durkin A.S."/>
            <person name="Brinkac L.M."/>
            <person name="Haft D.H."/>
            <person name="Selengut J.D."/>
            <person name="Sanka R."/>
            <person name="DePew J."/>
            <person name="Purushe J."/>
            <person name="Matthias M.A."/>
            <person name="Vinetz J.M."/>
            <person name="Sutton G.G."/>
            <person name="Nierman W.C."/>
            <person name="Fouts D.E."/>
        </authorList>
    </citation>
    <scope>NUCLEOTIDE SEQUENCE [LARGE SCALE GENOMIC DNA]</scope>
    <source>
        <strain evidence="1 2">CBC1416</strain>
    </source>
</reference>
<evidence type="ECO:0000313" key="1">
    <source>
        <dbReference type="EMBL" id="EMO58393.1"/>
    </source>
</evidence>
<name>M6W9E6_9LEPT</name>
<sequence length="124" mass="14199">MEGDTRDQSRGITSRFKSGKALRHNTSKFYAIGNYEVKEVSSDALKLRIFGYMRKYSSSSMEKSGDMDCNGCGRDCNMGNQDPDKKEIIFQDFITIKNRNGNVYVQNTSPNRKLDFKILEMVTE</sequence>
<protein>
    <submittedName>
        <fullName evidence="1">Uncharacterized protein</fullName>
    </submittedName>
</protein>
<comment type="caution">
    <text evidence="1">The sequence shown here is derived from an EMBL/GenBank/DDBJ whole genome shotgun (WGS) entry which is preliminary data.</text>
</comment>
<proteinExistence type="predicted"/>